<dbReference type="SMART" id="SM01381">
    <property type="entry name" value="7TM_GPCR_Srsx"/>
    <property type="match status" value="1"/>
</dbReference>
<evidence type="ECO:0000256" key="5">
    <source>
        <dbReference type="SAM" id="Phobius"/>
    </source>
</evidence>
<keyword evidence="2 5" id="KW-0812">Transmembrane</keyword>
<dbReference type="PANTHER" id="PTHR23360:SF37">
    <property type="entry name" value="G-PROTEIN COUPLED RECEPTORS FAMILY 1 PROFILE DOMAIN-CONTAINING PROTEIN"/>
    <property type="match status" value="1"/>
</dbReference>
<evidence type="ECO:0000256" key="2">
    <source>
        <dbReference type="ARBA" id="ARBA00022692"/>
    </source>
</evidence>
<feature type="transmembrane region" description="Helical" evidence="5">
    <location>
        <begin position="94"/>
        <end position="115"/>
    </location>
</feature>
<dbReference type="GO" id="GO:0016020">
    <property type="term" value="C:membrane"/>
    <property type="evidence" value="ECO:0007669"/>
    <property type="project" value="UniProtKB-SubCell"/>
</dbReference>
<feature type="transmembrane region" description="Helical" evidence="5">
    <location>
        <begin position="127"/>
        <end position="147"/>
    </location>
</feature>
<dbReference type="OrthoDB" id="5873055at2759"/>
<dbReference type="GO" id="GO:0004930">
    <property type="term" value="F:G protein-coupled receptor activity"/>
    <property type="evidence" value="ECO:0007669"/>
    <property type="project" value="InterPro"/>
</dbReference>
<dbReference type="InterPro" id="IPR047130">
    <property type="entry name" value="7TM_GPCR_Srsx_nematod"/>
</dbReference>
<comment type="subcellular location">
    <subcellularLocation>
        <location evidence="1">Membrane</location>
    </subcellularLocation>
</comment>
<dbReference type="InterPro" id="IPR000276">
    <property type="entry name" value="GPCR_Rhodpsn"/>
</dbReference>
<dbReference type="InterPro" id="IPR019424">
    <property type="entry name" value="7TM_GPCR_Srsx"/>
</dbReference>
<organism evidence="6 7">
    <name type="scientific">Steinernema carpocapsae</name>
    <name type="common">Entomopathogenic nematode</name>
    <dbReference type="NCBI Taxonomy" id="34508"/>
    <lineage>
        <taxon>Eukaryota</taxon>
        <taxon>Metazoa</taxon>
        <taxon>Ecdysozoa</taxon>
        <taxon>Nematoda</taxon>
        <taxon>Chromadorea</taxon>
        <taxon>Rhabditida</taxon>
        <taxon>Tylenchina</taxon>
        <taxon>Panagrolaimomorpha</taxon>
        <taxon>Strongyloidoidea</taxon>
        <taxon>Steinernematidae</taxon>
        <taxon>Steinernema</taxon>
    </lineage>
</organism>
<feature type="transmembrane region" description="Helical" evidence="5">
    <location>
        <begin position="45"/>
        <end position="66"/>
    </location>
</feature>
<keyword evidence="3 5" id="KW-1133">Transmembrane helix</keyword>
<evidence type="ECO:0000256" key="4">
    <source>
        <dbReference type="ARBA" id="ARBA00023136"/>
    </source>
</evidence>
<dbReference type="SUPFAM" id="SSF81321">
    <property type="entry name" value="Family A G protein-coupled receptor-like"/>
    <property type="match status" value="1"/>
</dbReference>
<evidence type="ECO:0000313" key="6">
    <source>
        <dbReference type="EMBL" id="TKR62566.1"/>
    </source>
</evidence>
<dbReference type="Gene3D" id="1.20.1070.10">
    <property type="entry name" value="Rhodopsin 7-helix transmembrane proteins"/>
    <property type="match status" value="1"/>
</dbReference>
<accession>A0A4U5M1K5</accession>
<keyword evidence="7" id="KW-1185">Reference proteome</keyword>
<protein>
    <recommendedName>
        <fullName evidence="8">G-protein coupled receptors family 1 profile domain-containing protein</fullName>
    </recommendedName>
</protein>
<dbReference type="Pfam" id="PF10320">
    <property type="entry name" value="7TM_GPCR_Srsx"/>
    <property type="match status" value="1"/>
</dbReference>
<dbReference type="EMBL" id="AZBU02000010">
    <property type="protein sequence ID" value="TKR62566.1"/>
    <property type="molecule type" value="Genomic_DNA"/>
</dbReference>
<name>A0A4U5M1K5_STECR</name>
<reference evidence="6 7" key="2">
    <citation type="journal article" date="2019" name="G3 (Bethesda)">
        <title>Hybrid Assembly of the Genome of the Entomopathogenic Nematode Steinernema carpocapsae Identifies the X-Chromosome.</title>
        <authorList>
            <person name="Serra L."/>
            <person name="Macchietto M."/>
            <person name="Macias-Munoz A."/>
            <person name="McGill C.J."/>
            <person name="Rodriguez I.M."/>
            <person name="Rodriguez B."/>
            <person name="Murad R."/>
            <person name="Mortazavi A."/>
        </authorList>
    </citation>
    <scope>NUCLEOTIDE SEQUENCE [LARGE SCALE GENOMIC DNA]</scope>
    <source>
        <strain evidence="6 7">ALL</strain>
    </source>
</reference>
<dbReference type="PANTHER" id="PTHR23360">
    <property type="entry name" value="G-PROTEIN COUPLED RECEPTORS FAMILY 1 PROFILE DOMAIN-CONTAINING PROTEIN-RELATED"/>
    <property type="match status" value="1"/>
</dbReference>
<dbReference type="AlphaFoldDB" id="A0A4U5M1K5"/>
<evidence type="ECO:0000313" key="7">
    <source>
        <dbReference type="Proteomes" id="UP000298663"/>
    </source>
</evidence>
<sequence>MCSPGAVIGLTLFGFSVINLDNEPIKACNPPLAYPPIMSSIWNKFMIFSVVLTLVAYLAAILMLIIKTRQLRSLPTSDPKYVIFMVQQKVTKSCMVIVLAFLLFWCTCHTSIYVVTMLDLTPELVEAYKTALVIPAMFCYAQNYFIYFGTSSAYREAFIYQLRALVRCRLRSCFGRNKHLLFSKSVLRSIIKHSSSK</sequence>
<gene>
    <name evidence="6" type="ORF">L596_026500</name>
</gene>
<comment type="caution">
    <text evidence="6">The sequence shown here is derived from an EMBL/GenBank/DDBJ whole genome shotgun (WGS) entry which is preliminary data.</text>
</comment>
<dbReference type="Proteomes" id="UP000298663">
    <property type="component" value="Unassembled WGS sequence"/>
</dbReference>
<proteinExistence type="predicted"/>
<evidence type="ECO:0000256" key="3">
    <source>
        <dbReference type="ARBA" id="ARBA00022989"/>
    </source>
</evidence>
<reference evidence="6 7" key="1">
    <citation type="journal article" date="2015" name="Genome Biol.">
        <title>Comparative genomics of Steinernema reveals deeply conserved gene regulatory networks.</title>
        <authorList>
            <person name="Dillman A.R."/>
            <person name="Macchietto M."/>
            <person name="Porter C.F."/>
            <person name="Rogers A."/>
            <person name="Williams B."/>
            <person name="Antoshechkin I."/>
            <person name="Lee M.M."/>
            <person name="Goodwin Z."/>
            <person name="Lu X."/>
            <person name="Lewis E.E."/>
            <person name="Goodrich-Blair H."/>
            <person name="Stock S.P."/>
            <person name="Adams B.J."/>
            <person name="Sternberg P.W."/>
            <person name="Mortazavi A."/>
        </authorList>
    </citation>
    <scope>NUCLEOTIDE SEQUENCE [LARGE SCALE GENOMIC DNA]</scope>
    <source>
        <strain evidence="6 7">ALL</strain>
    </source>
</reference>
<evidence type="ECO:0000256" key="1">
    <source>
        <dbReference type="ARBA" id="ARBA00004370"/>
    </source>
</evidence>
<keyword evidence="4 5" id="KW-0472">Membrane</keyword>
<evidence type="ECO:0008006" key="8">
    <source>
        <dbReference type="Google" id="ProtNLM"/>
    </source>
</evidence>